<evidence type="ECO:0000313" key="3">
    <source>
        <dbReference type="Proteomes" id="UP000622890"/>
    </source>
</evidence>
<gene>
    <name evidence="2" type="ORF">JJB74_16425</name>
</gene>
<evidence type="ECO:0000313" key="2">
    <source>
        <dbReference type="EMBL" id="MBK4736210.1"/>
    </source>
</evidence>
<comment type="caution">
    <text evidence="2">The sequence shown here is derived from an EMBL/GenBank/DDBJ whole genome shotgun (WGS) entry which is preliminary data.</text>
</comment>
<keyword evidence="3" id="KW-1185">Reference proteome</keyword>
<name>A0A934W7C7_9BURK</name>
<organism evidence="2 3">
    <name type="scientific">Noviherbaspirillum pedocola</name>
    <dbReference type="NCBI Taxonomy" id="2801341"/>
    <lineage>
        <taxon>Bacteria</taxon>
        <taxon>Pseudomonadati</taxon>
        <taxon>Pseudomonadota</taxon>
        <taxon>Betaproteobacteria</taxon>
        <taxon>Burkholderiales</taxon>
        <taxon>Oxalobacteraceae</taxon>
        <taxon>Noviherbaspirillum</taxon>
    </lineage>
</organism>
<evidence type="ECO:0000256" key="1">
    <source>
        <dbReference type="SAM" id="MobiDB-lite"/>
    </source>
</evidence>
<dbReference type="Proteomes" id="UP000622890">
    <property type="component" value="Unassembled WGS sequence"/>
</dbReference>
<sequence length="171" mass="18569">MTHQNQPALHPLPAPPSDVTTGEWRSDGEYLYNSAGVQIGVLFGDATIRSANARRLTACIRAMRGITTENIEVAMDSGANSLVGELVNNHLKNQQTIAHLQDELAMHRREIEQQRELLRNLHAYELQREVLSRSPGAQLYGALCKRLGIGGKNACPPKDTGAQDPAPPAAG</sequence>
<dbReference type="RefSeq" id="WP_200593422.1">
    <property type="nucleotide sequence ID" value="NZ_JAEPBG010000006.1"/>
</dbReference>
<protein>
    <submittedName>
        <fullName evidence="2">Uncharacterized protein</fullName>
    </submittedName>
</protein>
<accession>A0A934W7C7</accession>
<dbReference type="EMBL" id="JAEPBG010000006">
    <property type="protein sequence ID" value="MBK4736210.1"/>
    <property type="molecule type" value="Genomic_DNA"/>
</dbReference>
<feature type="region of interest" description="Disordered" evidence="1">
    <location>
        <begin position="1"/>
        <end position="22"/>
    </location>
</feature>
<reference evidence="2" key="1">
    <citation type="submission" date="2021-01" db="EMBL/GenBank/DDBJ databases">
        <title>Genome sequence of strain Noviherbaspirillum sp. DKR-6.</title>
        <authorList>
            <person name="Chaudhary D.K."/>
        </authorList>
    </citation>
    <scope>NUCLEOTIDE SEQUENCE</scope>
    <source>
        <strain evidence="2">DKR-6</strain>
    </source>
</reference>
<dbReference type="AlphaFoldDB" id="A0A934W7C7"/>
<proteinExistence type="predicted"/>